<evidence type="ECO:0000313" key="1">
    <source>
        <dbReference type="EMBL" id="GIE16295.1"/>
    </source>
</evidence>
<reference evidence="1" key="1">
    <citation type="submission" date="2021-01" db="EMBL/GenBank/DDBJ databases">
        <title>Whole genome shotgun sequence of Actinoplanes ferrugineus NBRC 15555.</title>
        <authorList>
            <person name="Komaki H."/>
            <person name="Tamura T."/>
        </authorList>
    </citation>
    <scope>NUCLEOTIDE SEQUENCE</scope>
    <source>
        <strain evidence="1">NBRC 15555</strain>
    </source>
</reference>
<keyword evidence="2" id="KW-1185">Reference proteome</keyword>
<accession>A0A919J9L8</accession>
<comment type="caution">
    <text evidence="1">The sequence shown here is derived from an EMBL/GenBank/DDBJ whole genome shotgun (WGS) entry which is preliminary data.</text>
</comment>
<dbReference type="RefSeq" id="WP_203822636.1">
    <property type="nucleotide sequence ID" value="NZ_BAAABP010000005.1"/>
</dbReference>
<dbReference type="AlphaFoldDB" id="A0A919J9L8"/>
<sequence length="113" mass="13083">MTDEGDLRVPDSDDELRQLEQDLYNESRRFTNQTGERVGYARQATQLRAVQRQRADERAPDLSSLGEKFGWSPALMWHLAQPYCYCEIGHDGWEWCRHAIDEGLDGLTRLAGR</sequence>
<gene>
    <name evidence="1" type="ORF">Afe05nite_81350</name>
</gene>
<evidence type="ECO:0000313" key="2">
    <source>
        <dbReference type="Proteomes" id="UP000598174"/>
    </source>
</evidence>
<proteinExistence type="predicted"/>
<organism evidence="1 2">
    <name type="scientific">Paractinoplanes ferrugineus</name>
    <dbReference type="NCBI Taxonomy" id="113564"/>
    <lineage>
        <taxon>Bacteria</taxon>
        <taxon>Bacillati</taxon>
        <taxon>Actinomycetota</taxon>
        <taxon>Actinomycetes</taxon>
        <taxon>Micromonosporales</taxon>
        <taxon>Micromonosporaceae</taxon>
        <taxon>Paractinoplanes</taxon>
    </lineage>
</organism>
<name>A0A919J9L8_9ACTN</name>
<protein>
    <submittedName>
        <fullName evidence="1">Uncharacterized protein</fullName>
    </submittedName>
</protein>
<dbReference type="Proteomes" id="UP000598174">
    <property type="component" value="Unassembled WGS sequence"/>
</dbReference>
<dbReference type="EMBL" id="BOMM01000081">
    <property type="protein sequence ID" value="GIE16295.1"/>
    <property type="molecule type" value="Genomic_DNA"/>
</dbReference>